<evidence type="ECO:0000313" key="8">
    <source>
        <dbReference type="EMBL" id="BBE20634.1"/>
    </source>
</evidence>
<accession>A0A5K7SH88</accession>
<dbReference type="KEGG" id="anf:AQPE_4828"/>
<dbReference type="Gene3D" id="3.30.70.20">
    <property type="match status" value="2"/>
</dbReference>
<gene>
    <name evidence="8" type="ORF">AQPE_4828</name>
</gene>
<dbReference type="Pfam" id="PF12838">
    <property type="entry name" value="Fer4_7"/>
    <property type="match status" value="1"/>
</dbReference>
<evidence type="ECO:0000256" key="2">
    <source>
        <dbReference type="ARBA" id="ARBA00022485"/>
    </source>
</evidence>
<dbReference type="Pfam" id="PF02906">
    <property type="entry name" value="Fe_hyd_lg_C"/>
    <property type="match status" value="1"/>
</dbReference>
<dbReference type="Pfam" id="PF25160">
    <property type="entry name" value="LdpA_Fe-S-bd"/>
    <property type="match status" value="1"/>
</dbReference>
<evidence type="ECO:0000313" key="9">
    <source>
        <dbReference type="Proteomes" id="UP001193389"/>
    </source>
</evidence>
<organism evidence="8 9">
    <name type="scientific">Aquipluma nitroreducens</name>
    <dbReference type="NCBI Taxonomy" id="2010828"/>
    <lineage>
        <taxon>Bacteria</taxon>
        <taxon>Pseudomonadati</taxon>
        <taxon>Bacteroidota</taxon>
        <taxon>Bacteroidia</taxon>
        <taxon>Marinilabiliales</taxon>
        <taxon>Prolixibacteraceae</taxon>
        <taxon>Aquipluma</taxon>
    </lineage>
</organism>
<dbReference type="GO" id="GO:0046872">
    <property type="term" value="F:metal ion binding"/>
    <property type="evidence" value="ECO:0007669"/>
    <property type="project" value="UniProtKB-KW"/>
</dbReference>
<feature type="domain" description="4Fe-4S ferredoxin-type" evidence="7">
    <location>
        <begin position="135"/>
        <end position="164"/>
    </location>
</feature>
<feature type="domain" description="4Fe-4S ferredoxin-type" evidence="7">
    <location>
        <begin position="181"/>
        <end position="210"/>
    </location>
</feature>
<dbReference type="SUPFAM" id="SSF53920">
    <property type="entry name" value="Fe-only hydrogenase"/>
    <property type="match status" value="1"/>
</dbReference>
<dbReference type="InterPro" id="IPR009016">
    <property type="entry name" value="Fe_hydrogenase"/>
</dbReference>
<evidence type="ECO:0000256" key="5">
    <source>
        <dbReference type="ARBA" id="ARBA00023004"/>
    </source>
</evidence>
<dbReference type="InterPro" id="IPR017900">
    <property type="entry name" value="4Fe4S_Fe_S_CS"/>
</dbReference>
<reference evidence="8" key="1">
    <citation type="journal article" date="2020" name="Int. J. Syst. Evol. Microbiol.">
        <title>Aquipluma nitroreducens gen. nov. sp. nov., a novel facultatively anaerobic bacterium isolated from a freshwater lake.</title>
        <authorList>
            <person name="Watanabe M."/>
            <person name="Kojima H."/>
            <person name="Fukui M."/>
        </authorList>
    </citation>
    <scope>NUCLEOTIDE SEQUENCE</scope>
    <source>
        <strain evidence="8">MeG22</strain>
    </source>
</reference>
<evidence type="ECO:0000256" key="3">
    <source>
        <dbReference type="ARBA" id="ARBA00022723"/>
    </source>
</evidence>
<evidence type="ECO:0000256" key="1">
    <source>
        <dbReference type="ARBA" id="ARBA00022448"/>
    </source>
</evidence>
<dbReference type="InterPro" id="IPR004108">
    <property type="entry name" value="Fe_hydrogenase_lsu_C"/>
</dbReference>
<dbReference type="PROSITE" id="PS51379">
    <property type="entry name" value="4FE4S_FER_2"/>
    <property type="match status" value="3"/>
</dbReference>
<dbReference type="GO" id="GO:0051539">
    <property type="term" value="F:4 iron, 4 sulfur cluster binding"/>
    <property type="evidence" value="ECO:0007669"/>
    <property type="project" value="UniProtKB-KW"/>
</dbReference>
<keyword evidence="2" id="KW-0004">4Fe-4S</keyword>
<keyword evidence="9" id="KW-1185">Reference proteome</keyword>
<keyword evidence="1" id="KW-0813">Transport</keyword>
<dbReference type="Gene3D" id="3.40.950.10">
    <property type="entry name" value="Fe-only Hydrogenase (Larger Subunit), Chain L, domain 3"/>
    <property type="match status" value="1"/>
</dbReference>
<feature type="domain" description="4Fe-4S ferredoxin-type" evidence="7">
    <location>
        <begin position="103"/>
        <end position="134"/>
    </location>
</feature>
<keyword evidence="5" id="KW-0408">Iron</keyword>
<dbReference type="PANTHER" id="PTHR42859:SF10">
    <property type="entry name" value="DIMETHYLSULFOXIDE REDUCTASE CHAIN B"/>
    <property type="match status" value="1"/>
</dbReference>
<dbReference type="InterPro" id="IPR057431">
    <property type="entry name" value="LdpA_Fe-S-bd"/>
</dbReference>
<dbReference type="EMBL" id="AP018694">
    <property type="protein sequence ID" value="BBE20634.1"/>
    <property type="molecule type" value="Genomic_DNA"/>
</dbReference>
<dbReference type="InterPro" id="IPR050294">
    <property type="entry name" value="RnfB_subfamily"/>
</dbReference>
<protein>
    <submittedName>
        <fullName evidence="8">Periplasmic [Fe] hydrogenase</fullName>
    </submittedName>
</protein>
<dbReference type="PROSITE" id="PS00198">
    <property type="entry name" value="4FE4S_FER_1"/>
    <property type="match status" value="1"/>
</dbReference>
<keyword evidence="4" id="KW-0249">Electron transport</keyword>
<dbReference type="Proteomes" id="UP001193389">
    <property type="component" value="Chromosome"/>
</dbReference>
<evidence type="ECO:0000256" key="4">
    <source>
        <dbReference type="ARBA" id="ARBA00022982"/>
    </source>
</evidence>
<dbReference type="SUPFAM" id="SSF54862">
    <property type="entry name" value="4Fe-4S ferredoxins"/>
    <property type="match status" value="1"/>
</dbReference>
<name>A0A5K7SH88_9BACT</name>
<sequence length="472" mass="52185">MIIRRQLVRKVVRLFNEGKLIEGIDRIPLEMSPREIPAQRRCCIYKERAVVRYKLMPILGLGIEEEPDELTPLSEFARMAIERKEPSKKVLTVVDEACTSCVKVSYIVTNICRGCVASPCIMNCPKNAIRFNDSGTAQIKSDKCVNCGLCKEACPYHAIVYVPVPCEEVCPVNAISKNEQGIEYIDESKCIYCGRCQNACPFGSIYEISNLVDVLKSIQQKEETIALVAPALFGQYDVHPAKVMSAIKKIGFSRVVEVARGAEITTRNEAEELVHRLSEGAPFMTTSCCPSYVELTRKHIEGIKPFVSDTGSPMHYIAEMVKKQNPEAKTVFIGPCVAKRKEGIDNEFVDFVLSFSELDTILEAMDIKPSDCEEIVLDKIDSEARGFALSGGVIAAIKAQNLQIDIKSLSVDGLNKKTINLLKAFSKGKAPAQFIEVMACEGGCIAGPVSHLNAQKGKRNFEKGLEMITEKN</sequence>
<keyword evidence="3" id="KW-0479">Metal-binding</keyword>
<evidence type="ECO:0000259" key="7">
    <source>
        <dbReference type="PROSITE" id="PS51379"/>
    </source>
</evidence>
<keyword evidence="6" id="KW-0411">Iron-sulfur</keyword>
<proteinExistence type="predicted"/>
<dbReference type="PANTHER" id="PTHR42859">
    <property type="entry name" value="OXIDOREDUCTASE"/>
    <property type="match status" value="1"/>
</dbReference>
<dbReference type="InterPro" id="IPR017896">
    <property type="entry name" value="4Fe4S_Fe-S-bd"/>
</dbReference>
<dbReference type="NCBIfam" id="TIGR04105">
    <property type="entry name" value="FeFe_hydrog_B1"/>
    <property type="match status" value="1"/>
</dbReference>
<dbReference type="AlphaFoldDB" id="A0A5K7SH88"/>
<dbReference type="CDD" id="cd10549">
    <property type="entry name" value="MtMvhB_like"/>
    <property type="match status" value="1"/>
</dbReference>
<evidence type="ECO:0000256" key="6">
    <source>
        <dbReference type="ARBA" id="ARBA00023014"/>
    </source>
</evidence>
<dbReference type="InterPro" id="IPR027631">
    <property type="entry name" value="Mono_FeFe_hydrog"/>
</dbReference>